<keyword evidence="1" id="KW-0175">Coiled coil</keyword>
<keyword evidence="3" id="KW-1185">Reference proteome</keyword>
<proteinExistence type="predicted"/>
<evidence type="ECO:0000313" key="3">
    <source>
        <dbReference type="Proteomes" id="UP000204602"/>
    </source>
</evidence>
<organism evidence="2 3">
    <name type="scientific">Bacillus phage TsarBomba</name>
    <dbReference type="NCBI Taxonomy" id="1690456"/>
    <lineage>
        <taxon>Viruses</taxon>
        <taxon>Duplodnaviria</taxon>
        <taxon>Heunggongvirae</taxon>
        <taxon>Uroviricota</taxon>
        <taxon>Caudoviricetes</taxon>
        <taxon>Herelleviridae</taxon>
        <taxon>Bastillevirinae</taxon>
        <taxon>Tsarbombavirus</taxon>
        <taxon>Tsarbombavirus tsarbomba</taxon>
    </lineage>
</organism>
<dbReference type="Proteomes" id="UP000204602">
    <property type="component" value="Segment"/>
</dbReference>
<protein>
    <submittedName>
        <fullName evidence="2">Uncharacterized protein</fullName>
    </submittedName>
</protein>
<evidence type="ECO:0000256" key="1">
    <source>
        <dbReference type="SAM" id="Coils"/>
    </source>
</evidence>
<dbReference type="KEGG" id="vg:26633432"/>
<dbReference type="RefSeq" id="YP_009206983.1">
    <property type="nucleotide sequence ID" value="NC_028890.1"/>
</dbReference>
<reference evidence="2 3" key="1">
    <citation type="journal article" date="2015" name="Genome Announc.">
        <title>Complete Genome Sequence of Bacillus cereus Group Phage TsarBomba.</title>
        <authorList>
            <person name="Erill I."/>
            <person name="Caruso S.M."/>
        </authorList>
    </citation>
    <scope>NUCLEOTIDE SEQUENCE [LARGE SCALE GENOMIC DNA]</scope>
</reference>
<evidence type="ECO:0000313" key="2">
    <source>
        <dbReference type="EMBL" id="ALA13202.1"/>
    </source>
</evidence>
<feature type="coiled-coil region" evidence="1">
    <location>
        <begin position="29"/>
        <end position="63"/>
    </location>
</feature>
<dbReference type="OrthoDB" id="34812at10239"/>
<gene>
    <name evidence="2" type="ORF">TSARBOMBA_168</name>
</gene>
<dbReference type="EMBL" id="KT224359">
    <property type="protein sequence ID" value="ALA13202.1"/>
    <property type="molecule type" value="Genomic_DNA"/>
</dbReference>
<name>A0A0K2D0K6_9CAUD</name>
<sequence length="124" mass="14539">MFVRKSTYEAMESRFELAESERRYYSMSLEHKKLEVRDLNRVIDDLKAAVAAQAAQIEKLEAKDIKIVNEQSKQFIEVEHTSIKAMNATLPKLRKQGWSDKLKVKIQGDKVFTVHEREVKEEKK</sequence>
<dbReference type="GeneID" id="26633432"/>
<accession>A0A0K2D0K6</accession>